<evidence type="ECO:0000256" key="2">
    <source>
        <dbReference type="ARBA" id="ARBA00023037"/>
    </source>
</evidence>
<keyword evidence="2" id="KW-0401">Integrin</keyword>
<sequence>MTFDPVKINLQQAQYQCEHRGRKSVCVKTTVCFHYLVKSDKKDVDSYAEIRYNITLDALRAKARASFADTDSDKSDRRMTKTFNIKDQEKKCMMETFIMSAQLDFRDPLSVTLDFGLVHEDQGPILDENLPKSITKK</sequence>
<gene>
    <name evidence="6" type="ORF">ATANTOWER_023773</name>
</gene>
<dbReference type="Pfam" id="PF08441">
    <property type="entry name" value="Integrin_A_Ig_1"/>
    <property type="match status" value="1"/>
</dbReference>
<accession>A0ABU7BKF0</accession>
<feature type="domain" description="Integrin alpha first immunoglubulin-like" evidence="5">
    <location>
        <begin position="3"/>
        <end position="113"/>
    </location>
</feature>
<dbReference type="Gene3D" id="2.60.40.1460">
    <property type="entry name" value="Integrin domains. Chain A, domain 2"/>
    <property type="match status" value="1"/>
</dbReference>
<keyword evidence="4" id="KW-0325">Glycoprotein</keyword>
<protein>
    <recommendedName>
        <fullName evidence="5">Integrin alpha first immunoglubulin-like domain-containing protein</fullName>
    </recommendedName>
</protein>
<dbReference type="EMBL" id="JAHUTI010054497">
    <property type="protein sequence ID" value="MED6250045.1"/>
    <property type="molecule type" value="Genomic_DNA"/>
</dbReference>
<feature type="non-terminal residue" evidence="6">
    <location>
        <position position="137"/>
    </location>
</feature>
<evidence type="ECO:0000313" key="6">
    <source>
        <dbReference type="EMBL" id="MED6250045.1"/>
    </source>
</evidence>
<dbReference type="Proteomes" id="UP001345963">
    <property type="component" value="Unassembled WGS sequence"/>
</dbReference>
<evidence type="ECO:0000313" key="7">
    <source>
        <dbReference type="Proteomes" id="UP001345963"/>
    </source>
</evidence>
<organism evidence="6 7">
    <name type="scientific">Ataeniobius toweri</name>
    <dbReference type="NCBI Taxonomy" id="208326"/>
    <lineage>
        <taxon>Eukaryota</taxon>
        <taxon>Metazoa</taxon>
        <taxon>Chordata</taxon>
        <taxon>Craniata</taxon>
        <taxon>Vertebrata</taxon>
        <taxon>Euteleostomi</taxon>
        <taxon>Actinopterygii</taxon>
        <taxon>Neopterygii</taxon>
        <taxon>Teleostei</taxon>
        <taxon>Neoteleostei</taxon>
        <taxon>Acanthomorphata</taxon>
        <taxon>Ovalentaria</taxon>
        <taxon>Atherinomorphae</taxon>
        <taxon>Cyprinodontiformes</taxon>
        <taxon>Goodeidae</taxon>
        <taxon>Ataeniobius</taxon>
    </lineage>
</organism>
<evidence type="ECO:0000256" key="3">
    <source>
        <dbReference type="ARBA" id="ARBA00023136"/>
    </source>
</evidence>
<name>A0ABU7BKF0_9TELE</name>
<evidence type="ECO:0000256" key="1">
    <source>
        <dbReference type="ARBA" id="ARBA00004479"/>
    </source>
</evidence>
<evidence type="ECO:0000259" key="5">
    <source>
        <dbReference type="Pfam" id="PF08441"/>
    </source>
</evidence>
<keyword evidence="7" id="KW-1185">Reference proteome</keyword>
<comment type="subcellular location">
    <subcellularLocation>
        <location evidence="1">Membrane</location>
        <topology evidence="1">Single-pass type I membrane protein</topology>
    </subcellularLocation>
</comment>
<reference evidence="6 7" key="1">
    <citation type="submission" date="2021-07" db="EMBL/GenBank/DDBJ databases">
        <authorList>
            <person name="Palmer J.M."/>
        </authorList>
    </citation>
    <scope>NUCLEOTIDE SEQUENCE [LARGE SCALE GENOMIC DNA]</scope>
    <source>
        <strain evidence="6 7">AT_MEX2019</strain>
        <tissue evidence="6">Muscle</tissue>
    </source>
</reference>
<dbReference type="InterPro" id="IPR032695">
    <property type="entry name" value="Integrin_dom_sf"/>
</dbReference>
<proteinExistence type="predicted"/>
<dbReference type="SUPFAM" id="SSF69179">
    <property type="entry name" value="Integrin domains"/>
    <property type="match status" value="1"/>
</dbReference>
<dbReference type="PANTHER" id="PTHR23220">
    <property type="entry name" value="INTEGRIN ALPHA"/>
    <property type="match status" value="1"/>
</dbReference>
<comment type="caution">
    <text evidence="6">The sequence shown here is derived from an EMBL/GenBank/DDBJ whole genome shotgun (WGS) entry which is preliminary data.</text>
</comment>
<dbReference type="PANTHER" id="PTHR23220:SF22">
    <property type="entry name" value="INTEGRIN ALPHA-1"/>
    <property type="match status" value="1"/>
</dbReference>
<keyword evidence="3" id="KW-0472">Membrane</keyword>
<evidence type="ECO:0000256" key="4">
    <source>
        <dbReference type="ARBA" id="ARBA00023180"/>
    </source>
</evidence>
<dbReference type="InterPro" id="IPR013649">
    <property type="entry name" value="Integrin_alpha_Ig-like_1"/>
</dbReference>